<reference evidence="1" key="1">
    <citation type="submission" date="2021-06" db="EMBL/GenBank/DDBJ databases">
        <authorList>
            <person name="Rolland C."/>
        </authorList>
    </citation>
    <scope>NUCLEOTIDE SEQUENCE</scope>
    <source>
        <strain evidence="1">347.936635</strain>
    </source>
</reference>
<gene>
    <name evidence="1" type="ORF">KOM_12_185</name>
</gene>
<dbReference type="EMBL" id="MZ420154">
    <property type="protein sequence ID" value="QYA18454.1"/>
    <property type="molecule type" value="Genomic_DNA"/>
</dbReference>
<protein>
    <submittedName>
        <fullName evidence="1">Uncharacterized protein</fullName>
    </submittedName>
</protein>
<evidence type="ECO:0000313" key="1">
    <source>
        <dbReference type="EMBL" id="QYA18454.1"/>
    </source>
</evidence>
<organism evidence="1">
    <name type="scientific">Clandestinovirus</name>
    <dbReference type="NCBI Taxonomy" id="2831644"/>
    <lineage>
        <taxon>Viruses</taxon>
    </lineage>
</organism>
<proteinExistence type="predicted"/>
<accession>A0A8F8KQR4</accession>
<sequence>MKQSYLDTICFDVYYHRIFPKIEEDDINVLADAYNSARKTIKEYRRLQTISYGVSRFDVLKKLRRLTVPNLVKYLKDISLRHSAILPLVLGVDAIPHFIVTDIDNKRIPEDAVHYKDTNIYSSPLLSNVNVFLIGGGSNVNWVKVKLVRKLCTLLGIPNEDIWVVTCRRICEPLSDLRHATWSNSLPYERINSYYEMINKPNCNAVITDDTMARPWTHNTFLKMHIQWKATKGPNAKYFYIYDDVKTFNVHHHGEIFENMLRSEDVMYAKLTIMDEHWSIMTHSTSLY</sequence>
<name>A0A8F8KQR4_9VIRU</name>